<dbReference type="Proteomes" id="UP000265691">
    <property type="component" value="Unassembled WGS sequence"/>
</dbReference>
<organism evidence="1 2">
    <name type="scientific">Psittacicella hinzii</name>
    <dbReference type="NCBI Taxonomy" id="2028575"/>
    <lineage>
        <taxon>Bacteria</taxon>
        <taxon>Pseudomonadati</taxon>
        <taxon>Pseudomonadota</taxon>
        <taxon>Gammaproteobacteria</taxon>
        <taxon>Pasteurellales</taxon>
        <taxon>Psittacicellaceae</taxon>
        <taxon>Psittacicella</taxon>
    </lineage>
</organism>
<protein>
    <submittedName>
        <fullName evidence="1">Uncharacterized protein</fullName>
    </submittedName>
</protein>
<evidence type="ECO:0000313" key="2">
    <source>
        <dbReference type="Proteomes" id="UP000265691"/>
    </source>
</evidence>
<dbReference type="AlphaFoldDB" id="A0A3A1YDR6"/>
<proteinExistence type="predicted"/>
<evidence type="ECO:0000313" key="1">
    <source>
        <dbReference type="EMBL" id="RIY34324.1"/>
    </source>
</evidence>
<accession>A0A3A1YDR6</accession>
<name>A0A3A1YDR6_9GAMM</name>
<comment type="caution">
    <text evidence="1">The sequence shown here is derived from an EMBL/GenBank/DDBJ whole genome shotgun (WGS) entry which is preliminary data.</text>
</comment>
<keyword evidence="2" id="KW-1185">Reference proteome</keyword>
<sequence length="69" mass="7775">MEVEDMKLLQRYTSTFPTGDRHKELLAGGIISLLYKILVTAPHVKVTNPPKNSIVDDFMPWHAQRVGGL</sequence>
<reference evidence="1 2" key="1">
    <citation type="submission" date="2017-08" db="EMBL/GenBank/DDBJ databases">
        <title>Reclassification of Bisgaard taxon 37 and 44.</title>
        <authorList>
            <person name="Christensen H."/>
        </authorList>
    </citation>
    <scope>NUCLEOTIDE SEQUENCE [LARGE SCALE GENOMIC DNA]</scope>
    <source>
        <strain evidence="1 2">B96_3</strain>
    </source>
</reference>
<gene>
    <name evidence="1" type="ORF">CKF54_00865</name>
</gene>
<dbReference type="EMBL" id="NRHC01000011">
    <property type="protein sequence ID" value="RIY34324.1"/>
    <property type="molecule type" value="Genomic_DNA"/>
</dbReference>